<dbReference type="RefSeq" id="WP_255888560.1">
    <property type="nucleotide sequence ID" value="NZ_JAFMZM010000001.1"/>
</dbReference>
<feature type="transmembrane region" description="Helical" evidence="2">
    <location>
        <begin position="257"/>
        <end position="276"/>
    </location>
</feature>
<feature type="region of interest" description="Disordered" evidence="1">
    <location>
        <begin position="1"/>
        <end position="27"/>
    </location>
</feature>
<gene>
    <name evidence="3" type="ORF">ACFQO6_11610</name>
</gene>
<feature type="transmembrane region" description="Helical" evidence="2">
    <location>
        <begin position="143"/>
        <end position="161"/>
    </location>
</feature>
<dbReference type="EMBL" id="JBHTCH010000014">
    <property type="protein sequence ID" value="MFC7360919.1"/>
    <property type="molecule type" value="Genomic_DNA"/>
</dbReference>
<feature type="transmembrane region" description="Helical" evidence="2">
    <location>
        <begin position="326"/>
        <end position="350"/>
    </location>
</feature>
<keyword evidence="2" id="KW-0812">Transmembrane</keyword>
<comment type="caution">
    <text evidence="3">The sequence shown here is derived from an EMBL/GenBank/DDBJ whole genome shotgun (WGS) entry which is preliminary data.</text>
</comment>
<evidence type="ECO:0000256" key="2">
    <source>
        <dbReference type="SAM" id="Phobius"/>
    </source>
</evidence>
<dbReference type="Proteomes" id="UP001596524">
    <property type="component" value="Unassembled WGS sequence"/>
</dbReference>
<protein>
    <submittedName>
        <fullName evidence="3">Uncharacterized protein</fullName>
    </submittedName>
</protein>
<accession>A0ABW2N515</accession>
<proteinExistence type="predicted"/>
<sequence length="743" mass="77241">MTDSDLGALPHDHPTAEAPSSSPPGRPPGLPLAWRAPLLAYAVTLGVGVVLGVLTIVALAGGDGPAEAQEVSDAAEGVLALLAIPFQLTAMALGGRIGFDNEAFSVSLMAPPLLLTATYAVVLARSAAAAESRSPSRTRQDRALTSGAAALGTALVVAVVTRAMALRADGESFHALSVSLVVGTLFLTFVADLVGRELRSVGLPALARTWAAAALAWFSHVGLWLVVSLPLLFVLAWTQEGFRTALSLPLWWPTGGLWTYVMGHLSGIGTSGFYSYAWSGGGVLAPLALLLGAVVATTFASLVWHLRSRRTSAELAVPGSWVQLPAAFAVGGVLVTMVSMVSVGGGAFGVSGSLTVMPAAWTCVLLGLWGLAAEALSRTVAPRLVEVLPSSFVARLRGSVAPAEPDEVATPDPMTPEQARKVRRIALVVGAGLAVLAAVPLTVSAISSAFYSPEKAAQTYVDAVAAGDMGAVAEALPDSGDFSPLLLTEEIYEAATERPTGYEVGEVTILGDSAMVEVEATGGVGGDSYLSLEKGGKKFGLFQEWEVAEGLTSTLNVSTDGVEELTVNGVSVEAPSGGYPTFVVLPGTYSVDLYAGNEWLDGAASEVAVPLGAYASADTTTPGPSDAFTERVDEEIGAWLEECMASTEPEPDGCPQSVYAFGDVRNLSWELSEPPVVDYEYFEPTFPMTLYASEGVATATYEVDESYGFGPKQWTEETEESTLDFTIEVDVAGDSLDVTPETY</sequence>
<evidence type="ECO:0000313" key="4">
    <source>
        <dbReference type="Proteomes" id="UP001596524"/>
    </source>
</evidence>
<evidence type="ECO:0000313" key="3">
    <source>
        <dbReference type="EMBL" id="MFC7360919.1"/>
    </source>
</evidence>
<feature type="transmembrane region" description="Helical" evidence="2">
    <location>
        <begin position="215"/>
        <end position="237"/>
    </location>
</feature>
<evidence type="ECO:0000256" key="1">
    <source>
        <dbReference type="SAM" id="MobiDB-lite"/>
    </source>
</evidence>
<feature type="transmembrane region" description="Helical" evidence="2">
    <location>
        <begin position="38"/>
        <end position="62"/>
    </location>
</feature>
<name>A0ABW2N515_9ACTN</name>
<keyword evidence="2" id="KW-0472">Membrane</keyword>
<reference evidence="4" key="1">
    <citation type="journal article" date="2019" name="Int. J. Syst. Evol. Microbiol.">
        <title>The Global Catalogue of Microorganisms (GCM) 10K type strain sequencing project: providing services to taxonomists for standard genome sequencing and annotation.</title>
        <authorList>
            <consortium name="The Broad Institute Genomics Platform"/>
            <consortium name="The Broad Institute Genome Sequencing Center for Infectious Disease"/>
            <person name="Wu L."/>
            <person name="Ma J."/>
        </authorList>
    </citation>
    <scope>NUCLEOTIDE SEQUENCE [LARGE SCALE GENOMIC DNA]</scope>
    <source>
        <strain evidence="4">FCH27</strain>
    </source>
</reference>
<organism evidence="3 4">
    <name type="scientific">Nocardioides astragali</name>
    <dbReference type="NCBI Taxonomy" id="1776736"/>
    <lineage>
        <taxon>Bacteria</taxon>
        <taxon>Bacillati</taxon>
        <taxon>Actinomycetota</taxon>
        <taxon>Actinomycetes</taxon>
        <taxon>Propionibacteriales</taxon>
        <taxon>Nocardioidaceae</taxon>
        <taxon>Nocardioides</taxon>
    </lineage>
</organism>
<feature type="transmembrane region" description="Helical" evidence="2">
    <location>
        <begin position="103"/>
        <end position="122"/>
    </location>
</feature>
<feature type="transmembrane region" description="Helical" evidence="2">
    <location>
        <begin position="425"/>
        <end position="451"/>
    </location>
</feature>
<keyword evidence="4" id="KW-1185">Reference proteome</keyword>
<feature type="transmembrane region" description="Helical" evidence="2">
    <location>
        <begin position="74"/>
        <end position="97"/>
    </location>
</feature>
<keyword evidence="2" id="KW-1133">Transmembrane helix</keyword>
<feature type="transmembrane region" description="Helical" evidence="2">
    <location>
        <begin position="283"/>
        <end position="306"/>
    </location>
</feature>
<feature type="transmembrane region" description="Helical" evidence="2">
    <location>
        <begin position="173"/>
        <end position="194"/>
    </location>
</feature>